<evidence type="ECO:0000256" key="7">
    <source>
        <dbReference type="SAM" id="MobiDB-lite"/>
    </source>
</evidence>
<dbReference type="PANTHER" id="PTHR24339">
    <property type="entry name" value="HOMEOBOX PROTEIN EMX-RELATED"/>
    <property type="match status" value="1"/>
</dbReference>
<proteinExistence type="predicted"/>
<dbReference type="GO" id="GO:0000981">
    <property type="term" value="F:DNA-binding transcription factor activity, RNA polymerase II-specific"/>
    <property type="evidence" value="ECO:0000318"/>
    <property type="project" value="GO_Central"/>
</dbReference>
<feature type="region of interest" description="Disordered" evidence="7">
    <location>
        <begin position="174"/>
        <end position="237"/>
    </location>
</feature>
<dbReference type="Gene3D" id="1.10.10.60">
    <property type="entry name" value="Homeodomain-like"/>
    <property type="match status" value="1"/>
</dbReference>
<keyword evidence="3 5" id="KW-0371">Homeobox</keyword>
<gene>
    <name evidence="8" type="primary">WBGene00272234</name>
</gene>
<dbReference type="AlphaFoldDB" id="A0A2A6CSA7"/>
<name>A0A2A6CSA7_PRIPA</name>
<dbReference type="EnsemblMetazoa" id="PPA33865.1">
    <property type="protein sequence ID" value="PPA33865.1"/>
    <property type="gene ID" value="WBGene00272234"/>
</dbReference>
<keyword evidence="4 5" id="KW-0539">Nucleus</keyword>
<evidence type="ECO:0000313" key="8">
    <source>
        <dbReference type="EnsemblMetazoa" id="PPA33865.1"/>
    </source>
</evidence>
<keyword evidence="2 5" id="KW-0238">DNA-binding</keyword>
<comment type="subcellular location">
    <subcellularLocation>
        <location evidence="1 5 6">Nucleus</location>
    </subcellularLocation>
</comment>
<evidence type="ECO:0000256" key="1">
    <source>
        <dbReference type="ARBA" id="ARBA00004123"/>
    </source>
</evidence>
<reference evidence="9" key="1">
    <citation type="journal article" date="2008" name="Nat. Genet.">
        <title>The Pristionchus pacificus genome provides a unique perspective on nematode lifestyle and parasitism.</title>
        <authorList>
            <person name="Dieterich C."/>
            <person name="Clifton S.W."/>
            <person name="Schuster L.N."/>
            <person name="Chinwalla A."/>
            <person name="Delehaunty K."/>
            <person name="Dinkelacker I."/>
            <person name="Fulton L."/>
            <person name="Fulton R."/>
            <person name="Godfrey J."/>
            <person name="Minx P."/>
            <person name="Mitreva M."/>
            <person name="Roeseler W."/>
            <person name="Tian H."/>
            <person name="Witte H."/>
            <person name="Yang S.P."/>
            <person name="Wilson R.K."/>
            <person name="Sommer R.J."/>
        </authorList>
    </citation>
    <scope>NUCLEOTIDE SEQUENCE [LARGE SCALE GENOMIC DNA]</scope>
    <source>
        <strain evidence="9">PS312</strain>
    </source>
</reference>
<accession>A0A8R1YRQ8</accession>
<accession>A0A2A6CSA7</accession>
<dbReference type="SMART" id="SM00389">
    <property type="entry name" value="HOX"/>
    <property type="match status" value="1"/>
</dbReference>
<protein>
    <submittedName>
        <fullName evidence="8">Homeobox domain-containing protein</fullName>
    </submittedName>
</protein>
<dbReference type="InterPro" id="IPR001356">
    <property type="entry name" value="HD"/>
</dbReference>
<evidence type="ECO:0000256" key="3">
    <source>
        <dbReference type="ARBA" id="ARBA00023155"/>
    </source>
</evidence>
<dbReference type="PROSITE" id="PS50071">
    <property type="entry name" value="HOMEOBOX_2"/>
    <property type="match status" value="1"/>
</dbReference>
<feature type="compositionally biased region" description="Pro residues" evidence="7">
    <location>
        <begin position="224"/>
        <end position="234"/>
    </location>
</feature>
<evidence type="ECO:0000256" key="2">
    <source>
        <dbReference type="ARBA" id="ARBA00023125"/>
    </source>
</evidence>
<dbReference type="Proteomes" id="UP000005239">
    <property type="component" value="Unassembled WGS sequence"/>
</dbReference>
<dbReference type="Pfam" id="PF00046">
    <property type="entry name" value="Homeodomain"/>
    <property type="match status" value="1"/>
</dbReference>
<feature type="compositionally biased region" description="Basic and acidic residues" evidence="7">
    <location>
        <begin position="187"/>
        <end position="201"/>
    </location>
</feature>
<feature type="DNA-binding region" description="Homeobox" evidence="5">
    <location>
        <begin position="120"/>
        <end position="179"/>
    </location>
</feature>
<dbReference type="InterPro" id="IPR009057">
    <property type="entry name" value="Homeodomain-like_sf"/>
</dbReference>
<evidence type="ECO:0000256" key="5">
    <source>
        <dbReference type="PROSITE-ProRule" id="PRU00108"/>
    </source>
</evidence>
<dbReference type="GO" id="GO:0000978">
    <property type="term" value="F:RNA polymerase II cis-regulatory region sequence-specific DNA binding"/>
    <property type="evidence" value="ECO:0000318"/>
    <property type="project" value="GO_Central"/>
</dbReference>
<evidence type="ECO:0000256" key="4">
    <source>
        <dbReference type="ARBA" id="ARBA00023242"/>
    </source>
</evidence>
<reference evidence="8" key="2">
    <citation type="submission" date="2022-06" db="UniProtKB">
        <authorList>
            <consortium name="EnsemblMetazoa"/>
        </authorList>
    </citation>
    <scope>IDENTIFICATION</scope>
    <source>
        <strain evidence="8">PS312</strain>
    </source>
</reference>
<evidence type="ECO:0000313" key="9">
    <source>
        <dbReference type="Proteomes" id="UP000005239"/>
    </source>
</evidence>
<dbReference type="CDD" id="cd00086">
    <property type="entry name" value="homeodomain"/>
    <property type="match status" value="1"/>
</dbReference>
<dbReference type="GO" id="GO:0030154">
    <property type="term" value="P:cell differentiation"/>
    <property type="evidence" value="ECO:0000318"/>
    <property type="project" value="GO_Central"/>
</dbReference>
<dbReference type="PANTHER" id="PTHR24339:SF28">
    <property type="entry name" value="E5-RELATED"/>
    <property type="match status" value="1"/>
</dbReference>
<dbReference type="GO" id="GO:0006357">
    <property type="term" value="P:regulation of transcription by RNA polymerase II"/>
    <property type="evidence" value="ECO:0000318"/>
    <property type="project" value="GO_Central"/>
</dbReference>
<dbReference type="InterPro" id="IPR050877">
    <property type="entry name" value="EMX-VAX-Noto_Homeobox_TFs"/>
</dbReference>
<evidence type="ECO:0000256" key="6">
    <source>
        <dbReference type="RuleBase" id="RU000682"/>
    </source>
</evidence>
<dbReference type="GO" id="GO:0005634">
    <property type="term" value="C:nucleus"/>
    <property type="evidence" value="ECO:0000318"/>
    <property type="project" value="GO_Central"/>
</dbReference>
<dbReference type="SUPFAM" id="SSF46689">
    <property type="entry name" value="Homeodomain-like"/>
    <property type="match status" value="1"/>
</dbReference>
<dbReference type="OrthoDB" id="3225452at2759"/>
<keyword evidence="9" id="KW-1185">Reference proteome</keyword>
<sequence length="279" mass="31123">MQEATSNQCLQTSKELTPLYPASVATPAISFNAQAEFHATSAAAAPYTPITDSSCFNPAGMPYFSQFPAYPPVNFQYFPSTTVSQWRPSEASFATSLSAPYPSNVPLPFTSSSAVPSGKRRKARKLYTPAQIDILMREFRVNGYVSKEERVRIGRMTGIPEDKVKIWYQNRRYKEKHTEGSESTSSEGRRTGSPRQEEERSSSSIFPSPQRPEAAWLPDLNTPPSAPPFMPPGYTPQSFTFFPPPAYRPFIPPPQGYQEFSGNPLFQTVVQNLKQDPSE</sequence>
<organism evidence="8 9">
    <name type="scientific">Pristionchus pacificus</name>
    <name type="common">Parasitic nematode worm</name>
    <dbReference type="NCBI Taxonomy" id="54126"/>
    <lineage>
        <taxon>Eukaryota</taxon>
        <taxon>Metazoa</taxon>
        <taxon>Ecdysozoa</taxon>
        <taxon>Nematoda</taxon>
        <taxon>Chromadorea</taxon>
        <taxon>Rhabditida</taxon>
        <taxon>Rhabditina</taxon>
        <taxon>Diplogasteromorpha</taxon>
        <taxon>Diplogasteroidea</taxon>
        <taxon>Neodiplogasteridae</taxon>
        <taxon>Pristionchus</taxon>
    </lineage>
</organism>